<organism evidence="1 2">
    <name type="scientific">Mycena alexandri</name>
    <dbReference type="NCBI Taxonomy" id="1745969"/>
    <lineage>
        <taxon>Eukaryota</taxon>
        <taxon>Fungi</taxon>
        <taxon>Dikarya</taxon>
        <taxon>Basidiomycota</taxon>
        <taxon>Agaricomycotina</taxon>
        <taxon>Agaricomycetes</taxon>
        <taxon>Agaricomycetidae</taxon>
        <taxon>Agaricales</taxon>
        <taxon>Marasmiineae</taxon>
        <taxon>Mycenaceae</taxon>
        <taxon>Mycena</taxon>
    </lineage>
</organism>
<comment type="caution">
    <text evidence="1">The sequence shown here is derived from an EMBL/GenBank/DDBJ whole genome shotgun (WGS) entry which is preliminary data.</text>
</comment>
<sequence>MGWDGSNVWMLPRAARALETGCNTFTMNLVHGHYLSERHASQPLRIFKYADKGYGVRILPSYVSSLVQTEGSESIDINGLAAAAHLWVNNLFVAWRESHHIRYSDLDDNWPTRSCLTGFSLFMRHVAYWKMALEKNEILDEPTWAYVSYEDTYDDNPDNVLNHPAFIWNDSFQLQAFRNHIPQTNHREVAAWMRPDVTGRLRGHGVIHGDELDQAQRVSCAPRMDVLLGATHDIKTSVLLPWDFAVHANTFVSEVLNELGVQHEAPILTPAVQSADNAPPNEPKEGLFMWTITSKLMWQQQDRRIDELFEVLKAFCRVNTPIQADQRMQAECLERELARRQVGVHDEFGAFRQWMRQP</sequence>
<dbReference type="EMBL" id="JARJCM010000245">
    <property type="protein sequence ID" value="KAJ7020989.1"/>
    <property type="molecule type" value="Genomic_DNA"/>
</dbReference>
<accession>A0AAD6S4D7</accession>
<evidence type="ECO:0000313" key="1">
    <source>
        <dbReference type="EMBL" id="KAJ7020989.1"/>
    </source>
</evidence>
<protein>
    <submittedName>
        <fullName evidence="1">Uncharacterized protein</fullName>
    </submittedName>
</protein>
<keyword evidence="2" id="KW-1185">Reference proteome</keyword>
<name>A0AAD6S4D7_9AGAR</name>
<dbReference type="Proteomes" id="UP001218188">
    <property type="component" value="Unassembled WGS sequence"/>
</dbReference>
<proteinExistence type="predicted"/>
<dbReference type="AlphaFoldDB" id="A0AAD6S4D7"/>
<evidence type="ECO:0000313" key="2">
    <source>
        <dbReference type="Proteomes" id="UP001218188"/>
    </source>
</evidence>
<gene>
    <name evidence="1" type="ORF">C8F04DRAFT_1274306</name>
</gene>
<reference evidence="1" key="1">
    <citation type="submission" date="2023-03" db="EMBL/GenBank/DDBJ databases">
        <title>Massive genome expansion in bonnet fungi (Mycena s.s.) driven by repeated elements and novel gene families across ecological guilds.</title>
        <authorList>
            <consortium name="Lawrence Berkeley National Laboratory"/>
            <person name="Harder C.B."/>
            <person name="Miyauchi S."/>
            <person name="Viragh M."/>
            <person name="Kuo A."/>
            <person name="Thoen E."/>
            <person name="Andreopoulos B."/>
            <person name="Lu D."/>
            <person name="Skrede I."/>
            <person name="Drula E."/>
            <person name="Henrissat B."/>
            <person name="Morin E."/>
            <person name="Kohler A."/>
            <person name="Barry K."/>
            <person name="LaButti K."/>
            <person name="Morin E."/>
            <person name="Salamov A."/>
            <person name="Lipzen A."/>
            <person name="Mereny Z."/>
            <person name="Hegedus B."/>
            <person name="Baldrian P."/>
            <person name="Stursova M."/>
            <person name="Weitz H."/>
            <person name="Taylor A."/>
            <person name="Grigoriev I.V."/>
            <person name="Nagy L.G."/>
            <person name="Martin F."/>
            <person name="Kauserud H."/>
        </authorList>
    </citation>
    <scope>NUCLEOTIDE SEQUENCE</scope>
    <source>
        <strain evidence="1">CBHHK200</strain>
    </source>
</reference>